<organism evidence="1">
    <name type="scientific">marine sediment metagenome</name>
    <dbReference type="NCBI Taxonomy" id="412755"/>
    <lineage>
        <taxon>unclassified sequences</taxon>
        <taxon>metagenomes</taxon>
        <taxon>ecological metagenomes</taxon>
    </lineage>
</organism>
<name>X0V1Y4_9ZZZZ</name>
<proteinExistence type="predicted"/>
<protein>
    <submittedName>
        <fullName evidence="1">Uncharacterized protein</fullName>
    </submittedName>
</protein>
<gene>
    <name evidence="1" type="ORF">S01H1_23101</name>
</gene>
<reference evidence="1" key="1">
    <citation type="journal article" date="2014" name="Front. Microbiol.">
        <title>High frequency of phylogenetically diverse reductive dehalogenase-homologous genes in deep subseafloor sedimentary metagenomes.</title>
        <authorList>
            <person name="Kawai M."/>
            <person name="Futagami T."/>
            <person name="Toyoda A."/>
            <person name="Takaki Y."/>
            <person name="Nishi S."/>
            <person name="Hori S."/>
            <person name="Arai W."/>
            <person name="Tsubouchi T."/>
            <person name="Morono Y."/>
            <person name="Uchiyama I."/>
            <person name="Ito T."/>
            <person name="Fujiyama A."/>
            <person name="Inagaki F."/>
            <person name="Takami H."/>
        </authorList>
    </citation>
    <scope>NUCLEOTIDE SEQUENCE</scope>
    <source>
        <strain evidence="1">Expedition CK06-06</strain>
    </source>
</reference>
<dbReference type="AlphaFoldDB" id="X0V1Y4"/>
<evidence type="ECO:0000313" key="1">
    <source>
        <dbReference type="EMBL" id="GAF94660.1"/>
    </source>
</evidence>
<accession>X0V1Y4</accession>
<comment type="caution">
    <text evidence="1">The sequence shown here is derived from an EMBL/GenBank/DDBJ whole genome shotgun (WGS) entry which is preliminary data.</text>
</comment>
<sequence length="79" mass="9372">MIPERALQLMDKDGFIGAYREGLRAGLGCKEAFGAVNDEYEMFFGKTRYLDYKNFAKVRDYEYKKLRRQSRQFAKVFKP</sequence>
<dbReference type="EMBL" id="BARS01013221">
    <property type="protein sequence ID" value="GAF94660.1"/>
    <property type="molecule type" value="Genomic_DNA"/>
</dbReference>